<dbReference type="EMBL" id="MDGQ01000004">
    <property type="protein sequence ID" value="OEK05782.1"/>
    <property type="molecule type" value="Genomic_DNA"/>
</dbReference>
<sequence>MILDLDPKNVKRTIFIISVIIAAYTSSFINNPSIGTYWQTLIQLAIFGSFGLSTKFIVKSLLGEDTWFRRILLGVHDIYGFWVDCIKDQNGEVVYVCMNEIKFIDKYPYVLCYSSRYNLDGNKVEDIILDDWKFIGDSRYELKNGVIIFSSRGDCRNSFTFKFNINEEPVVCDGYKITNSYNISELKSDKNSRKMEAKLIRDYIENFRTQS</sequence>
<proteinExistence type="predicted"/>
<keyword evidence="1" id="KW-0812">Transmembrane</keyword>
<evidence type="ECO:0000313" key="2">
    <source>
        <dbReference type="EMBL" id="OEK05782.1"/>
    </source>
</evidence>
<feature type="transmembrane region" description="Helical" evidence="1">
    <location>
        <begin position="41"/>
        <end position="62"/>
    </location>
</feature>
<organism evidence="2 3">
    <name type="scientific">Roseivirga misakiensis</name>
    <dbReference type="NCBI Taxonomy" id="1563681"/>
    <lineage>
        <taxon>Bacteria</taxon>
        <taxon>Pseudomonadati</taxon>
        <taxon>Bacteroidota</taxon>
        <taxon>Cytophagia</taxon>
        <taxon>Cytophagales</taxon>
        <taxon>Roseivirgaceae</taxon>
        <taxon>Roseivirga</taxon>
    </lineage>
</organism>
<keyword evidence="1" id="KW-1133">Transmembrane helix</keyword>
<protein>
    <submittedName>
        <fullName evidence="2">Uncharacterized protein</fullName>
    </submittedName>
</protein>
<evidence type="ECO:0000256" key="1">
    <source>
        <dbReference type="SAM" id="Phobius"/>
    </source>
</evidence>
<evidence type="ECO:0000313" key="3">
    <source>
        <dbReference type="Proteomes" id="UP000095552"/>
    </source>
</evidence>
<keyword evidence="1" id="KW-0472">Membrane</keyword>
<reference evidence="2 3" key="1">
    <citation type="submission" date="2016-08" db="EMBL/GenBank/DDBJ databases">
        <title>Draft genome of Fabibacter sp. strain SK-8.</title>
        <authorList>
            <person name="Wong S.-K."/>
            <person name="Hamasaki K."/>
            <person name="Yoshizawa S."/>
        </authorList>
    </citation>
    <scope>NUCLEOTIDE SEQUENCE [LARGE SCALE GENOMIC DNA]</scope>
    <source>
        <strain evidence="2 3">SK-8</strain>
    </source>
</reference>
<name>A0A1E5T333_9BACT</name>
<comment type="caution">
    <text evidence="2">The sequence shown here is derived from an EMBL/GenBank/DDBJ whole genome shotgun (WGS) entry which is preliminary data.</text>
</comment>
<accession>A0A1E5T333</accession>
<gene>
    <name evidence="2" type="ORF">BFP71_06590</name>
</gene>
<keyword evidence="3" id="KW-1185">Reference proteome</keyword>
<dbReference type="Proteomes" id="UP000095552">
    <property type="component" value="Unassembled WGS sequence"/>
</dbReference>
<feature type="transmembrane region" description="Helical" evidence="1">
    <location>
        <begin position="12"/>
        <end position="29"/>
    </location>
</feature>
<dbReference type="AlphaFoldDB" id="A0A1E5T333"/>
<dbReference type="RefSeq" id="WP_069834700.1">
    <property type="nucleotide sequence ID" value="NZ_MDGQ01000004.1"/>
</dbReference>